<dbReference type="EMBL" id="GL377302">
    <property type="protein sequence ID" value="EFJ02750.1"/>
    <property type="molecule type" value="Genomic_DNA"/>
</dbReference>
<evidence type="ECO:0000313" key="1">
    <source>
        <dbReference type="EMBL" id="EFJ02750.1"/>
    </source>
</evidence>
<protein>
    <submittedName>
        <fullName evidence="1">Expressed protein</fullName>
    </submittedName>
</protein>
<dbReference type="eggNOG" id="KOG0987">
    <property type="taxonomic scope" value="Eukaryota"/>
</dbReference>
<organism evidence="2">
    <name type="scientific">Schizophyllum commune (strain H4-8 / FGSC 9210)</name>
    <name type="common">Split gill fungus</name>
    <dbReference type="NCBI Taxonomy" id="578458"/>
    <lineage>
        <taxon>Eukaryota</taxon>
        <taxon>Fungi</taxon>
        <taxon>Dikarya</taxon>
        <taxon>Basidiomycota</taxon>
        <taxon>Agaricomycotina</taxon>
        <taxon>Agaricomycetes</taxon>
        <taxon>Agaricomycetidae</taxon>
        <taxon>Agaricales</taxon>
        <taxon>Schizophyllaceae</taxon>
        <taxon>Schizophyllum</taxon>
    </lineage>
</organism>
<sequence length="183" mass="21595">MEQVHTCRLRRCLQVNREGVLRCKRRAPFERAEEDYVQESGKWAMKRLFQYMNGWNPDITVLMRCNNDIKMLTNGAETRNITYYCTTYAGKKQQKTHSMSAVMARAHAFHSGTDDYTDSIQERNRLLLFRLVHSVNSEQELSAPMVMSYLMGWGDVYASHKYTTIFWGSFAGLIRREFPEFHW</sequence>
<accession>D8PLN2</accession>
<dbReference type="STRING" id="578458.D8PLN2"/>
<name>D8PLN2_SCHCM</name>
<dbReference type="VEuPathDB" id="FungiDB:SCHCODRAFT_02662429"/>
<evidence type="ECO:0000313" key="2">
    <source>
        <dbReference type="Proteomes" id="UP000007431"/>
    </source>
</evidence>
<reference evidence="1 2" key="1">
    <citation type="journal article" date="2010" name="Nat. Biotechnol.">
        <title>Genome sequence of the model mushroom Schizophyllum commune.</title>
        <authorList>
            <person name="Ohm R.A."/>
            <person name="de Jong J.F."/>
            <person name="Lugones L.G."/>
            <person name="Aerts A."/>
            <person name="Kothe E."/>
            <person name="Stajich J.E."/>
            <person name="de Vries R.P."/>
            <person name="Record E."/>
            <person name="Levasseur A."/>
            <person name="Baker S.E."/>
            <person name="Bartholomew K.A."/>
            <person name="Coutinho P.M."/>
            <person name="Erdmann S."/>
            <person name="Fowler T.J."/>
            <person name="Gathman A.C."/>
            <person name="Lombard V."/>
            <person name="Henrissat B."/>
            <person name="Knabe N."/>
            <person name="Kuees U."/>
            <person name="Lilly W.W."/>
            <person name="Lindquist E."/>
            <person name="Lucas S."/>
            <person name="Magnuson J.K."/>
            <person name="Piumi F."/>
            <person name="Raudaskoski M."/>
            <person name="Salamov A."/>
            <person name="Schmutz J."/>
            <person name="Schwarze F.W.M.R."/>
            <person name="vanKuyk P.A."/>
            <person name="Horton J.S."/>
            <person name="Grigoriev I.V."/>
            <person name="Woesten H.A.B."/>
        </authorList>
    </citation>
    <scope>NUCLEOTIDE SEQUENCE [LARGE SCALE GENOMIC DNA]</scope>
    <source>
        <strain evidence="2">H4-8 / FGSC 9210</strain>
    </source>
</reference>
<dbReference type="HOGENOM" id="CLU_103041_0_0_1"/>
<dbReference type="Proteomes" id="UP000007431">
    <property type="component" value="Unassembled WGS sequence"/>
</dbReference>
<dbReference type="InParanoid" id="D8PLN2"/>
<dbReference type="AlphaFoldDB" id="D8PLN2"/>
<proteinExistence type="predicted"/>
<gene>
    <name evidence="1" type="ORF">SCHCODRAFT_47039</name>
</gene>
<dbReference type="OMA" id="MYLMGWG"/>
<keyword evidence="2" id="KW-1185">Reference proteome</keyword>